<proteinExistence type="inferred from homology"/>
<reference evidence="8" key="1">
    <citation type="journal article" date="2015" name="Nature">
        <title>Complex archaea that bridge the gap between prokaryotes and eukaryotes.</title>
        <authorList>
            <person name="Spang A."/>
            <person name="Saw J.H."/>
            <person name="Jorgensen S.L."/>
            <person name="Zaremba-Niedzwiedzka K."/>
            <person name="Martijn J."/>
            <person name="Lind A.E."/>
            <person name="van Eijk R."/>
            <person name="Schleper C."/>
            <person name="Guy L."/>
            <person name="Ettema T.J."/>
        </authorList>
    </citation>
    <scope>NUCLEOTIDE SEQUENCE</scope>
</reference>
<dbReference type="HAMAP" id="MF_01106">
    <property type="entry name" value="ArgJ"/>
    <property type="match status" value="1"/>
</dbReference>
<keyword evidence="7" id="KW-0012">Acyltransferase</keyword>
<dbReference type="InterPro" id="IPR042195">
    <property type="entry name" value="ArgJ_beta_C"/>
</dbReference>
<dbReference type="PANTHER" id="PTHR23100">
    <property type="entry name" value="ARGININE BIOSYNTHESIS BIFUNCTIONAL PROTEIN ARGJ"/>
    <property type="match status" value="1"/>
</dbReference>
<evidence type="ECO:0000256" key="5">
    <source>
        <dbReference type="ARBA" id="ARBA00022813"/>
    </source>
</evidence>
<dbReference type="CDD" id="cd02152">
    <property type="entry name" value="OAT"/>
    <property type="match status" value="1"/>
</dbReference>
<dbReference type="InterPro" id="IPR002813">
    <property type="entry name" value="Arg_biosynth_ArgJ"/>
</dbReference>
<organism evidence="8">
    <name type="scientific">marine sediment metagenome</name>
    <dbReference type="NCBI Taxonomy" id="412755"/>
    <lineage>
        <taxon>unclassified sequences</taxon>
        <taxon>metagenomes</taxon>
        <taxon>ecological metagenomes</taxon>
    </lineage>
</organism>
<dbReference type="NCBIfam" id="TIGR00120">
    <property type="entry name" value="ArgJ"/>
    <property type="match status" value="1"/>
</dbReference>
<dbReference type="EMBL" id="LAZR01048445">
    <property type="protein sequence ID" value="KKK91914.1"/>
    <property type="molecule type" value="Genomic_DNA"/>
</dbReference>
<name>A0A0F9BMV1_9ZZZZ</name>
<keyword evidence="2" id="KW-0055">Arginine biosynthesis</keyword>
<evidence type="ECO:0000256" key="6">
    <source>
        <dbReference type="ARBA" id="ARBA00023268"/>
    </source>
</evidence>
<dbReference type="FunFam" id="3.30.2330.10:FF:000001">
    <property type="entry name" value="Arginine biosynthesis bifunctional protein ArgJ, mitochondrial"/>
    <property type="match status" value="1"/>
</dbReference>
<feature type="non-terminal residue" evidence="8">
    <location>
        <position position="404"/>
    </location>
</feature>
<dbReference type="GO" id="GO:0006592">
    <property type="term" value="P:ornithine biosynthetic process"/>
    <property type="evidence" value="ECO:0007669"/>
    <property type="project" value="TreeGrafter"/>
</dbReference>
<keyword evidence="3" id="KW-0028">Amino-acid biosynthesis</keyword>
<keyword evidence="6" id="KW-0511">Multifunctional enzyme</keyword>
<evidence type="ECO:0000256" key="4">
    <source>
        <dbReference type="ARBA" id="ARBA00022679"/>
    </source>
</evidence>
<keyword evidence="4" id="KW-0808">Transferase</keyword>
<dbReference type="Pfam" id="PF01960">
    <property type="entry name" value="ArgJ"/>
    <property type="match status" value="1"/>
</dbReference>
<evidence type="ECO:0000256" key="3">
    <source>
        <dbReference type="ARBA" id="ARBA00022605"/>
    </source>
</evidence>
<dbReference type="NCBIfam" id="NF003802">
    <property type="entry name" value="PRK05388.1"/>
    <property type="match status" value="1"/>
</dbReference>
<evidence type="ECO:0000256" key="7">
    <source>
        <dbReference type="ARBA" id="ARBA00023315"/>
    </source>
</evidence>
<evidence type="ECO:0000256" key="1">
    <source>
        <dbReference type="ARBA" id="ARBA00006774"/>
    </source>
</evidence>
<protein>
    <submittedName>
        <fullName evidence="8">Uncharacterized protein</fullName>
    </submittedName>
</protein>
<dbReference type="Gene3D" id="3.10.20.340">
    <property type="entry name" value="ArgJ beta chain, C-terminal domain"/>
    <property type="match status" value="1"/>
</dbReference>
<dbReference type="SUPFAM" id="SSF56266">
    <property type="entry name" value="DmpA/ArgJ-like"/>
    <property type="match status" value="1"/>
</dbReference>
<evidence type="ECO:0000256" key="2">
    <source>
        <dbReference type="ARBA" id="ARBA00022571"/>
    </source>
</evidence>
<evidence type="ECO:0000313" key="8">
    <source>
        <dbReference type="EMBL" id="KKK91914.1"/>
    </source>
</evidence>
<sequence length="404" mass="43438">MDVENSNIRKIKGGITCPKGYYATGSHIGIKVKKKDLAIIFSSAPAKAVGVFTTNIVKAAPVLWNQKLINNNNNLTQAIVVNSGNANACTGEIGLHHTELMASEVASCLGYKKHQIFVASTGVIGVPLPIDKILNGIKNTYKKLGNTENDANLAAEAIMTTDTHSKQVSVEFTIDNKEIRIGGMAKGSGMIHPNMATMLSFITTDLNISKELLEKALKESSEDSYNMISVDGDTSTNDMVILLANGLGGNSEIIEENENYNIFKDALHYVNTFLAQEIVKDGEGAKKFITVHVKGATSKKDAKTLSKSVITSNLVKTAFFGEDANWGRILAAMGYSGAYFDPSKVSINFKNGSSSINLMVDGTPVKFDENLAKKILKKTNITVEVLLKGGVGEAIAWGCDLSYD</sequence>
<accession>A0A0F9BMV1</accession>
<dbReference type="InterPro" id="IPR016117">
    <property type="entry name" value="ArgJ-like_dom_sf"/>
</dbReference>
<dbReference type="GO" id="GO:0006526">
    <property type="term" value="P:L-arginine biosynthetic process"/>
    <property type="evidence" value="ECO:0007669"/>
    <property type="project" value="UniProtKB-KW"/>
</dbReference>
<keyword evidence="5" id="KW-0068">Autocatalytic cleavage</keyword>
<dbReference type="GO" id="GO:0004358">
    <property type="term" value="F:L-glutamate N-acetyltransferase activity, acting on acetyl-L-ornithine as donor"/>
    <property type="evidence" value="ECO:0007669"/>
    <property type="project" value="InterPro"/>
</dbReference>
<gene>
    <name evidence="8" type="ORF">LCGC14_2708170</name>
</gene>
<comment type="similarity">
    <text evidence="1">Belongs to the ArgJ family.</text>
</comment>
<dbReference type="FunFam" id="3.60.70.12:FF:000001">
    <property type="entry name" value="Arginine biosynthesis bifunctional protein ArgJ, chloroplastic"/>
    <property type="match status" value="1"/>
</dbReference>
<dbReference type="PANTHER" id="PTHR23100:SF0">
    <property type="entry name" value="ARGININE BIOSYNTHESIS BIFUNCTIONAL PROTEIN ARGJ, MITOCHONDRIAL"/>
    <property type="match status" value="1"/>
</dbReference>
<dbReference type="GO" id="GO:0004042">
    <property type="term" value="F:L-glutamate N-acetyltransferase activity"/>
    <property type="evidence" value="ECO:0007669"/>
    <property type="project" value="TreeGrafter"/>
</dbReference>
<dbReference type="AlphaFoldDB" id="A0A0F9BMV1"/>
<dbReference type="Gene3D" id="3.30.2330.10">
    <property type="entry name" value="arginine biosynthesis bifunctional protein suprefamily"/>
    <property type="match status" value="1"/>
</dbReference>
<comment type="caution">
    <text evidence="8">The sequence shown here is derived from an EMBL/GenBank/DDBJ whole genome shotgun (WGS) entry which is preliminary data.</text>
</comment>
<dbReference type="Gene3D" id="3.60.70.12">
    <property type="entry name" value="L-amino peptidase D-ALA esterase/amidase"/>
    <property type="match status" value="1"/>
</dbReference>